<dbReference type="Gene3D" id="1.10.10.2840">
    <property type="entry name" value="PucR C-terminal helix-turn-helix domain"/>
    <property type="match status" value="1"/>
</dbReference>
<dbReference type="AlphaFoldDB" id="A0A238VGN7"/>
<dbReference type="InterPro" id="IPR025736">
    <property type="entry name" value="PucR_C-HTH_dom"/>
</dbReference>
<dbReference type="Pfam" id="PF25906">
    <property type="entry name" value="PucR-like_N"/>
    <property type="match status" value="1"/>
</dbReference>
<evidence type="ECO:0000256" key="2">
    <source>
        <dbReference type="SAM" id="MobiDB-lite"/>
    </source>
</evidence>
<dbReference type="Proteomes" id="UP000198348">
    <property type="component" value="Unassembled WGS sequence"/>
</dbReference>
<sequence>MTPVAADLGQPHSGTAQHRGAPVHATSAQDIFALIDPEEFAQHLAPITRRMIKDVINEIRVGVSAYDRPLEGEFGKVIVTSVEKAIHHVIDNLGSSEVDRTGWEEWFRELGRRQFRSGTSMDVMHSAVGIGTQVAWRHLRVSGESLGVPTGTLFTFADGLFKYSDELAATVSAGYAEAAANSRDGIDHRRRRLHRLLVSGEAESRQALVELASATDWPLPEHVGVVAIEHDPARTRNVTPELGSDVLVDLDGTVPSLVMSDPEQYVDALREELACRRLAVGPVVAVEEAHTSFNMARQALELAERGHMPDEEVIMCADRLADLAISSDEYLLRRISETALAPLSGLTPKQRARMSETLLAWLGVNDGCVTDIAERLGVHPQTVRYRLGKLRELFGESLDDPEQRLRLEMALRAPAEQ</sequence>
<dbReference type="InterPro" id="IPR051448">
    <property type="entry name" value="CdaR-like_regulators"/>
</dbReference>
<proteinExistence type="inferred from homology"/>
<dbReference type="Pfam" id="PF17853">
    <property type="entry name" value="GGDEF_2"/>
    <property type="match status" value="1"/>
</dbReference>
<evidence type="ECO:0000313" key="6">
    <source>
        <dbReference type="EMBL" id="SNR33237.1"/>
    </source>
</evidence>
<feature type="region of interest" description="Disordered" evidence="2">
    <location>
        <begin position="1"/>
        <end position="22"/>
    </location>
</feature>
<evidence type="ECO:0000256" key="1">
    <source>
        <dbReference type="ARBA" id="ARBA00006754"/>
    </source>
</evidence>
<dbReference type="InterPro" id="IPR041522">
    <property type="entry name" value="CdaR_GGDEF"/>
</dbReference>
<reference evidence="6 7" key="1">
    <citation type="submission" date="2017-06" db="EMBL/GenBank/DDBJ databases">
        <authorList>
            <person name="Kim H.J."/>
            <person name="Triplett B.A."/>
        </authorList>
    </citation>
    <scope>NUCLEOTIDE SEQUENCE [LARGE SCALE GENOMIC DNA]</scope>
    <source>
        <strain evidence="6 7">DSM 45207</strain>
    </source>
</reference>
<evidence type="ECO:0000259" key="3">
    <source>
        <dbReference type="Pfam" id="PF13556"/>
    </source>
</evidence>
<accession>A0A238VGN7</accession>
<dbReference type="InterPro" id="IPR042070">
    <property type="entry name" value="PucR_C-HTH_sf"/>
</dbReference>
<feature type="domain" description="CdaR GGDEF-like" evidence="4">
    <location>
        <begin position="200"/>
        <end position="302"/>
    </location>
</feature>
<feature type="domain" description="PucR-like N-terminal" evidence="5">
    <location>
        <begin position="37"/>
        <end position="197"/>
    </location>
</feature>
<dbReference type="InterPro" id="IPR058663">
    <property type="entry name" value="PucR-like_N"/>
</dbReference>
<gene>
    <name evidence="6" type="ORF">SAMN06265360_102211</name>
</gene>
<dbReference type="PANTHER" id="PTHR33744:SF1">
    <property type="entry name" value="DNA-BINDING TRANSCRIPTIONAL ACTIVATOR ADER"/>
    <property type="match status" value="1"/>
</dbReference>
<protein>
    <submittedName>
        <fullName evidence="6">PucR C-terminal helix-turn-helix domain-containing protein</fullName>
    </submittedName>
</protein>
<organism evidence="6 7">
    <name type="scientific">Haloechinothrix alba</name>
    <dbReference type="NCBI Taxonomy" id="664784"/>
    <lineage>
        <taxon>Bacteria</taxon>
        <taxon>Bacillati</taxon>
        <taxon>Actinomycetota</taxon>
        <taxon>Actinomycetes</taxon>
        <taxon>Pseudonocardiales</taxon>
        <taxon>Pseudonocardiaceae</taxon>
        <taxon>Haloechinothrix</taxon>
    </lineage>
</organism>
<dbReference type="EMBL" id="FZNW01000002">
    <property type="protein sequence ID" value="SNR33237.1"/>
    <property type="molecule type" value="Genomic_DNA"/>
</dbReference>
<feature type="domain" description="PucR C-terminal helix-turn-helix" evidence="3">
    <location>
        <begin position="356"/>
        <end position="413"/>
    </location>
</feature>
<name>A0A238VGN7_9PSEU</name>
<evidence type="ECO:0000259" key="4">
    <source>
        <dbReference type="Pfam" id="PF17853"/>
    </source>
</evidence>
<evidence type="ECO:0000313" key="7">
    <source>
        <dbReference type="Proteomes" id="UP000198348"/>
    </source>
</evidence>
<comment type="similarity">
    <text evidence="1">Belongs to the CdaR family.</text>
</comment>
<evidence type="ECO:0000259" key="5">
    <source>
        <dbReference type="Pfam" id="PF25906"/>
    </source>
</evidence>
<keyword evidence="7" id="KW-1185">Reference proteome</keyword>
<dbReference type="Pfam" id="PF13556">
    <property type="entry name" value="HTH_30"/>
    <property type="match status" value="1"/>
</dbReference>
<dbReference type="PANTHER" id="PTHR33744">
    <property type="entry name" value="CARBOHYDRATE DIACID REGULATOR"/>
    <property type="match status" value="1"/>
</dbReference>